<keyword evidence="7" id="KW-1185">Reference proteome</keyword>
<name>A0ABX8N390_9PSED</name>
<dbReference type="HAMAP" id="MF_00523">
    <property type="entry name" value="LpxD"/>
    <property type="match status" value="1"/>
</dbReference>
<reference evidence="6" key="1">
    <citation type="journal article" date="2021" name="Microorganisms">
        <title>The Ever-Expanding Pseudomonas Genus: Description of 43 New Species and Partition of the Pseudomonas putida Group.</title>
        <authorList>
            <person name="Girard L."/>
            <person name="Lood C."/>
            <person name="Hofte M."/>
            <person name="Vandamme P."/>
            <person name="Rokni-Zadeh H."/>
            <person name="van Noort V."/>
            <person name="Lavigne R."/>
            <person name="De Mot R."/>
        </authorList>
    </citation>
    <scope>NUCLEOTIDE SEQUENCE</scope>
    <source>
        <strain evidence="6">COW40</strain>
    </source>
</reference>
<keyword evidence="4" id="KW-0444">Lipid biosynthesis</keyword>
<keyword evidence="3 4" id="KW-0012">Acyltransferase</keyword>
<dbReference type="InterPro" id="IPR007691">
    <property type="entry name" value="LpxD"/>
</dbReference>
<dbReference type="InterPro" id="IPR020573">
    <property type="entry name" value="UDP_GlcNAc_AcTrfase_non-rep"/>
</dbReference>
<keyword evidence="2 4" id="KW-0677">Repeat</keyword>
<dbReference type="InterPro" id="IPR001451">
    <property type="entry name" value="Hexapep"/>
</dbReference>
<dbReference type="Pfam" id="PF00132">
    <property type="entry name" value="Hexapep"/>
    <property type="match status" value="2"/>
</dbReference>
<dbReference type="Pfam" id="PF04613">
    <property type="entry name" value="LpxD"/>
    <property type="match status" value="1"/>
</dbReference>
<dbReference type="PANTHER" id="PTHR43378">
    <property type="entry name" value="UDP-3-O-ACYLGLUCOSAMINE N-ACYLTRANSFERASE"/>
    <property type="match status" value="1"/>
</dbReference>
<dbReference type="NCBIfam" id="TIGR01853">
    <property type="entry name" value="lipid_A_lpxD"/>
    <property type="match status" value="1"/>
</dbReference>
<keyword evidence="4" id="KW-0441">Lipid A biosynthesis</keyword>
<comment type="subunit">
    <text evidence="4">Homotrimer.</text>
</comment>
<evidence type="ECO:0000259" key="5">
    <source>
        <dbReference type="Pfam" id="PF04613"/>
    </source>
</evidence>
<dbReference type="RefSeq" id="WP_217839961.1">
    <property type="nucleotide sequence ID" value="NZ_CP077076.1"/>
</dbReference>
<evidence type="ECO:0000313" key="6">
    <source>
        <dbReference type="EMBL" id="QXH50380.1"/>
    </source>
</evidence>
<organism evidence="6 7">
    <name type="scientific">Pseudomonas fakonensis</name>
    <dbReference type="NCBI Taxonomy" id="2842355"/>
    <lineage>
        <taxon>Bacteria</taxon>
        <taxon>Pseudomonadati</taxon>
        <taxon>Pseudomonadota</taxon>
        <taxon>Gammaproteobacteria</taxon>
        <taxon>Pseudomonadales</taxon>
        <taxon>Pseudomonadaceae</taxon>
        <taxon>Pseudomonas</taxon>
    </lineage>
</organism>
<accession>A0ABX8N390</accession>
<feature type="domain" description="UDP-3-O-[3-hydroxymyristoyl] glucosamine N-acyltransferase non-repeat region" evidence="5">
    <location>
        <begin position="24"/>
        <end position="90"/>
    </location>
</feature>
<dbReference type="CDD" id="cd03352">
    <property type="entry name" value="LbH_LpxD"/>
    <property type="match status" value="1"/>
</dbReference>
<comment type="catalytic activity">
    <reaction evidence="4">
        <text>a UDP-3-O-[(3R)-3-hydroxyacyl]-alpha-D-glucosamine + a (3R)-hydroxyacyl-[ACP] = a UDP-2-N,3-O-bis[(3R)-3-hydroxyacyl]-alpha-D-glucosamine + holo-[ACP] + H(+)</text>
        <dbReference type="Rhea" id="RHEA:53836"/>
        <dbReference type="Rhea" id="RHEA-COMP:9685"/>
        <dbReference type="Rhea" id="RHEA-COMP:9945"/>
        <dbReference type="ChEBI" id="CHEBI:15378"/>
        <dbReference type="ChEBI" id="CHEBI:64479"/>
        <dbReference type="ChEBI" id="CHEBI:78827"/>
        <dbReference type="ChEBI" id="CHEBI:137740"/>
        <dbReference type="ChEBI" id="CHEBI:137748"/>
        <dbReference type="EC" id="2.3.1.191"/>
    </reaction>
</comment>
<evidence type="ECO:0000256" key="4">
    <source>
        <dbReference type="HAMAP-Rule" id="MF_00523"/>
    </source>
</evidence>
<comment type="pathway">
    <text evidence="4">Bacterial outer membrane biogenesis; LPS lipid A biosynthesis.</text>
</comment>
<comment type="function">
    <text evidence="4">Catalyzes the N-acylation of UDP-3-O-acylglucosamine using 3-hydroxyacyl-ACP as the acyl donor. Is involved in the biosynthesis of lipid A, a phosphorylated glycolipid that anchors the lipopolysaccharide to the outer membrane of the cell.</text>
</comment>
<dbReference type="GO" id="GO:0103118">
    <property type="term" value="F:UDP-3-O-[(3R)-3-hydroxyacyl]-glucosamine N-acyltransferase activity"/>
    <property type="evidence" value="ECO:0007669"/>
    <property type="project" value="UniProtKB-EC"/>
</dbReference>
<evidence type="ECO:0000313" key="7">
    <source>
        <dbReference type="Proteomes" id="UP001046350"/>
    </source>
</evidence>
<dbReference type="PANTHER" id="PTHR43378:SF2">
    <property type="entry name" value="UDP-3-O-ACYLGLUCOSAMINE N-ACYLTRANSFERASE 1, MITOCHONDRIAL-RELATED"/>
    <property type="match status" value="1"/>
</dbReference>
<proteinExistence type="inferred from homology"/>
<dbReference type="NCBIfam" id="NF002060">
    <property type="entry name" value="PRK00892.1"/>
    <property type="match status" value="1"/>
</dbReference>
<comment type="similarity">
    <text evidence="4">Belongs to the transferase hexapeptide repeat family. LpxD subfamily.</text>
</comment>
<gene>
    <name evidence="4 6" type="primary">lpxD</name>
    <name evidence="6" type="ORF">KSS94_20910</name>
</gene>
<sequence>MTVTMTLGQLAEALGAQLKGPEALQITGLATLQEAGAGQLSFLANKQYRKFLDDTQAAAVLLKAEDAEGFAGNALIVADPYLAYARISHLFDPKPKAVAGIHPSAVVHEDAEVDASASIGPFAVIEAGARIGANVSVGAHCFVGARCVIGDGGWLAPRVTLYHDVTIGKRVVIQSGAVIGGEGFGFANEKGVWQKIAQIGGVTLGDDVEIGVNTAVDRGALSDTRIGNGVKLDNQIQIAHNVQVGDHTAMAACVGISGSTKIGKHCMIAGGVGMVGHIDVCDNVFVSGMTMVTRSITEPGGYSSGTAMQPLAEWRKSAARIRQLDEMSKRLGQLEKRVDTVTSGGQPTSEG</sequence>
<keyword evidence="1 4" id="KW-0808">Transferase</keyword>
<dbReference type="EMBL" id="CP077076">
    <property type="protein sequence ID" value="QXH50380.1"/>
    <property type="molecule type" value="Genomic_DNA"/>
</dbReference>
<dbReference type="EC" id="2.3.1.191" evidence="4"/>
<evidence type="ECO:0000256" key="1">
    <source>
        <dbReference type="ARBA" id="ARBA00022679"/>
    </source>
</evidence>
<evidence type="ECO:0000256" key="3">
    <source>
        <dbReference type="ARBA" id="ARBA00023315"/>
    </source>
</evidence>
<evidence type="ECO:0000256" key="2">
    <source>
        <dbReference type="ARBA" id="ARBA00022737"/>
    </source>
</evidence>
<dbReference type="Proteomes" id="UP001046350">
    <property type="component" value="Chromosome"/>
</dbReference>
<feature type="active site" description="Proton acceptor" evidence="4">
    <location>
        <position position="240"/>
    </location>
</feature>
<keyword evidence="4" id="KW-0443">Lipid metabolism</keyword>
<protein>
    <recommendedName>
        <fullName evidence="4">UDP-3-O-acylglucosamine N-acyltransferase</fullName>
        <ecNumber evidence="4">2.3.1.191</ecNumber>
    </recommendedName>
</protein>